<reference evidence="2" key="1">
    <citation type="submission" date="2020-06" db="EMBL/GenBank/DDBJ databases">
        <authorList>
            <person name="Li T."/>
            <person name="Hu X."/>
            <person name="Zhang T."/>
            <person name="Song X."/>
            <person name="Zhang H."/>
            <person name="Dai N."/>
            <person name="Sheng W."/>
            <person name="Hou X."/>
            <person name="Wei L."/>
        </authorList>
    </citation>
    <scope>NUCLEOTIDE SEQUENCE</scope>
    <source>
        <strain evidence="2">G02</strain>
        <tissue evidence="2">Leaf</tissue>
    </source>
</reference>
<feature type="region of interest" description="Disordered" evidence="1">
    <location>
        <begin position="1"/>
        <end position="61"/>
    </location>
</feature>
<dbReference type="AlphaFoldDB" id="A0AAW2JCI7"/>
<name>A0AAW2JCI7_SESRA</name>
<comment type="caution">
    <text evidence="2">The sequence shown here is derived from an EMBL/GenBank/DDBJ whole genome shotgun (WGS) entry which is preliminary data.</text>
</comment>
<accession>A0AAW2JCI7</accession>
<sequence length="61" mass="6292">MLRLANALHSHKARLTATSHGARLRRRAGGNSGCRPAAARQRRRGGAGDGLSFGGGGEAKI</sequence>
<reference evidence="2" key="2">
    <citation type="journal article" date="2024" name="Plant">
        <title>Genomic evolution and insights into agronomic trait innovations of Sesamum species.</title>
        <authorList>
            <person name="Miao H."/>
            <person name="Wang L."/>
            <person name="Qu L."/>
            <person name="Liu H."/>
            <person name="Sun Y."/>
            <person name="Le M."/>
            <person name="Wang Q."/>
            <person name="Wei S."/>
            <person name="Zheng Y."/>
            <person name="Lin W."/>
            <person name="Duan Y."/>
            <person name="Cao H."/>
            <person name="Xiong S."/>
            <person name="Wang X."/>
            <person name="Wei L."/>
            <person name="Li C."/>
            <person name="Ma Q."/>
            <person name="Ju M."/>
            <person name="Zhao R."/>
            <person name="Li G."/>
            <person name="Mu C."/>
            <person name="Tian Q."/>
            <person name="Mei H."/>
            <person name="Zhang T."/>
            <person name="Gao T."/>
            <person name="Zhang H."/>
        </authorList>
    </citation>
    <scope>NUCLEOTIDE SEQUENCE</scope>
    <source>
        <strain evidence="2">G02</strain>
    </source>
</reference>
<evidence type="ECO:0000313" key="2">
    <source>
        <dbReference type="EMBL" id="KAL0292125.1"/>
    </source>
</evidence>
<proteinExistence type="predicted"/>
<feature type="compositionally biased region" description="Gly residues" evidence="1">
    <location>
        <begin position="47"/>
        <end position="61"/>
    </location>
</feature>
<protein>
    <submittedName>
        <fullName evidence="2">Uncharacterized protein</fullName>
    </submittedName>
</protein>
<dbReference type="EMBL" id="JACGWJ010000462">
    <property type="protein sequence ID" value="KAL0292125.1"/>
    <property type="molecule type" value="Genomic_DNA"/>
</dbReference>
<gene>
    <name evidence="2" type="ORF">Sradi_7001900</name>
</gene>
<organism evidence="2">
    <name type="scientific">Sesamum radiatum</name>
    <name type="common">Black benniseed</name>
    <dbReference type="NCBI Taxonomy" id="300843"/>
    <lineage>
        <taxon>Eukaryota</taxon>
        <taxon>Viridiplantae</taxon>
        <taxon>Streptophyta</taxon>
        <taxon>Embryophyta</taxon>
        <taxon>Tracheophyta</taxon>
        <taxon>Spermatophyta</taxon>
        <taxon>Magnoliopsida</taxon>
        <taxon>eudicotyledons</taxon>
        <taxon>Gunneridae</taxon>
        <taxon>Pentapetalae</taxon>
        <taxon>asterids</taxon>
        <taxon>lamiids</taxon>
        <taxon>Lamiales</taxon>
        <taxon>Pedaliaceae</taxon>
        <taxon>Sesamum</taxon>
    </lineage>
</organism>
<evidence type="ECO:0000256" key="1">
    <source>
        <dbReference type="SAM" id="MobiDB-lite"/>
    </source>
</evidence>